<feature type="transmembrane region" description="Helical" evidence="1">
    <location>
        <begin position="21"/>
        <end position="42"/>
    </location>
</feature>
<proteinExistence type="predicted"/>
<feature type="transmembrane region" description="Helical" evidence="1">
    <location>
        <begin position="199"/>
        <end position="220"/>
    </location>
</feature>
<keyword evidence="1" id="KW-1133">Transmembrane helix</keyword>
<accession>A0A1V9EF02</accession>
<reference evidence="3" key="1">
    <citation type="submission" date="2016-04" db="EMBL/GenBank/DDBJ databases">
        <authorList>
            <person name="Chen L."/>
            <person name="Zhuang W."/>
            <person name="Wang G."/>
        </authorList>
    </citation>
    <scope>NUCLEOTIDE SEQUENCE [LARGE SCALE GENOMIC DNA]</scope>
    <source>
        <strain evidence="3">17621</strain>
    </source>
</reference>
<dbReference type="AlphaFoldDB" id="A0A1V9EF02"/>
<dbReference type="STRING" id="354355.SAMN05660816_03744"/>
<dbReference type="OrthoDB" id="3078502at2"/>
<protein>
    <recommendedName>
        <fullName evidence="4">DUF4337 domain-containing protein</fullName>
    </recommendedName>
</protein>
<feature type="transmembrane region" description="Helical" evidence="1">
    <location>
        <begin position="169"/>
        <end position="187"/>
    </location>
</feature>
<dbReference type="Proteomes" id="UP000192610">
    <property type="component" value="Unassembled WGS sequence"/>
</dbReference>
<evidence type="ECO:0000256" key="1">
    <source>
        <dbReference type="SAM" id="Phobius"/>
    </source>
</evidence>
<keyword evidence="3" id="KW-1185">Reference proteome</keyword>
<organism evidence="2 3">
    <name type="scientific">Niastella yeongjuensis</name>
    <dbReference type="NCBI Taxonomy" id="354355"/>
    <lineage>
        <taxon>Bacteria</taxon>
        <taxon>Pseudomonadati</taxon>
        <taxon>Bacteroidota</taxon>
        <taxon>Chitinophagia</taxon>
        <taxon>Chitinophagales</taxon>
        <taxon>Chitinophagaceae</taxon>
        <taxon>Niastella</taxon>
    </lineage>
</organism>
<comment type="caution">
    <text evidence="2">The sequence shown here is derived from an EMBL/GenBank/DDBJ whole genome shotgun (WGS) entry which is preliminary data.</text>
</comment>
<keyword evidence="1" id="KW-0812">Transmembrane</keyword>
<evidence type="ECO:0000313" key="3">
    <source>
        <dbReference type="Proteomes" id="UP000192610"/>
    </source>
</evidence>
<evidence type="ECO:0008006" key="4">
    <source>
        <dbReference type="Google" id="ProtNLM"/>
    </source>
</evidence>
<keyword evidence="1" id="KW-0472">Membrane</keyword>
<sequence length="224" mass="25432">MVESTNTANNQVIDWRTRVEVFGTVLLSVASLVVAWCTYQSTLWNGEQDFRMAEANIMYRRAQEITVFAAQQKERDVTIALSFVDAVFENRRDKISYYLHRTNTPLTAVLTDWFNLDPLHNTNAPASPLQMPAYQRVMQASQKSTDSTMRTAEALWQEAKQDNTFSDSYTLFTVIFSIVMFLCGVCTKLTRVKVAYTSLIFAASIFLLTLIILIVTMPVAKITP</sequence>
<dbReference type="EMBL" id="LVXG01000034">
    <property type="protein sequence ID" value="OQP44505.1"/>
    <property type="molecule type" value="Genomic_DNA"/>
</dbReference>
<evidence type="ECO:0000313" key="2">
    <source>
        <dbReference type="EMBL" id="OQP44505.1"/>
    </source>
</evidence>
<dbReference type="RefSeq" id="WP_081202558.1">
    <property type="nucleotide sequence ID" value="NZ_FOCZ01000006.1"/>
</dbReference>
<name>A0A1V9EF02_9BACT</name>
<gene>
    <name evidence="2" type="ORF">A4H97_09015</name>
</gene>